<accession>A0A2T3B2V5</accession>
<dbReference type="EMBL" id="KZ679011">
    <property type="protein sequence ID" value="PSS18873.1"/>
    <property type="molecule type" value="Genomic_DNA"/>
</dbReference>
<keyword evidence="3" id="KW-1185">Reference proteome</keyword>
<protein>
    <submittedName>
        <fullName evidence="2">Uncharacterized protein</fullName>
    </submittedName>
</protein>
<feature type="region of interest" description="Disordered" evidence="1">
    <location>
        <begin position="138"/>
        <end position="170"/>
    </location>
</feature>
<evidence type="ECO:0000313" key="3">
    <source>
        <dbReference type="Proteomes" id="UP000241818"/>
    </source>
</evidence>
<organism evidence="2 3">
    <name type="scientific">Amorphotheca resinae ATCC 22711</name>
    <dbReference type="NCBI Taxonomy" id="857342"/>
    <lineage>
        <taxon>Eukaryota</taxon>
        <taxon>Fungi</taxon>
        <taxon>Dikarya</taxon>
        <taxon>Ascomycota</taxon>
        <taxon>Pezizomycotina</taxon>
        <taxon>Leotiomycetes</taxon>
        <taxon>Helotiales</taxon>
        <taxon>Amorphothecaceae</taxon>
        <taxon>Amorphotheca</taxon>
    </lineage>
</organism>
<name>A0A2T3B2V5_AMORE</name>
<gene>
    <name evidence="2" type="ORF">M430DRAFT_244727</name>
</gene>
<dbReference type="Proteomes" id="UP000241818">
    <property type="component" value="Unassembled WGS sequence"/>
</dbReference>
<proteinExistence type="predicted"/>
<dbReference type="InParanoid" id="A0A2T3B2V5"/>
<evidence type="ECO:0000313" key="2">
    <source>
        <dbReference type="EMBL" id="PSS18873.1"/>
    </source>
</evidence>
<dbReference type="RefSeq" id="XP_024721225.1">
    <property type="nucleotide sequence ID" value="XM_024865069.1"/>
</dbReference>
<dbReference type="OrthoDB" id="2103397at2759"/>
<dbReference type="AlphaFoldDB" id="A0A2T3B2V5"/>
<dbReference type="GeneID" id="36573150"/>
<dbReference type="STRING" id="857342.A0A2T3B2V5"/>
<evidence type="ECO:0000256" key="1">
    <source>
        <dbReference type="SAM" id="MobiDB-lite"/>
    </source>
</evidence>
<reference evidence="2 3" key="1">
    <citation type="journal article" date="2018" name="New Phytol.">
        <title>Comparative genomics and transcriptomics depict ericoid mycorrhizal fungi as versatile saprotrophs and plant mutualists.</title>
        <authorList>
            <person name="Martino E."/>
            <person name="Morin E."/>
            <person name="Grelet G.A."/>
            <person name="Kuo A."/>
            <person name="Kohler A."/>
            <person name="Daghino S."/>
            <person name="Barry K.W."/>
            <person name="Cichocki N."/>
            <person name="Clum A."/>
            <person name="Dockter R.B."/>
            <person name="Hainaut M."/>
            <person name="Kuo R.C."/>
            <person name="LaButti K."/>
            <person name="Lindahl B.D."/>
            <person name="Lindquist E.A."/>
            <person name="Lipzen A."/>
            <person name="Khouja H.R."/>
            <person name="Magnuson J."/>
            <person name="Murat C."/>
            <person name="Ohm R.A."/>
            <person name="Singer S.W."/>
            <person name="Spatafora J.W."/>
            <person name="Wang M."/>
            <person name="Veneault-Fourrey C."/>
            <person name="Henrissat B."/>
            <person name="Grigoriev I.V."/>
            <person name="Martin F.M."/>
            <person name="Perotto S."/>
        </authorList>
    </citation>
    <scope>NUCLEOTIDE SEQUENCE [LARGE SCALE GENOMIC DNA]</scope>
    <source>
        <strain evidence="2 3">ATCC 22711</strain>
    </source>
</reference>
<sequence length="367" mass="41368">MDPQPMLPKSTPSPSKKRKRIVLQIQELGSSLEVEPDNFQTAWYSLRALVNDISTSSEATLAPSSLRTITEALDLFDLHEDRTDPFTGVQGLPVPAYLEQNLARIYSVTTSGPISSNEALSRMIIDQILVCCLYEESQRSDQQPPKPATHTDKDSSHTPSRASDTNTEREEPAMLELLHETPLSRVVTHQGQTKRLCGFSDYSIWYDRSREGKATMATNLLIVEAKRQFYTDAALPQLASYMGIVHASRKDASNKNCIVYGIASDGRNFRFCRIDNNGVFTSSCLLEWDRHKDQIYSIIRSLLRAAALSSPSTTPIKDPMRRKIVLASFGSPQRAQKFDYGFSQLHFYDLDDLEDAEIVHLISDWQE</sequence>